<keyword evidence="4" id="KW-0472">Membrane</keyword>
<feature type="transmembrane region" description="Helical" evidence="4">
    <location>
        <begin position="9"/>
        <end position="28"/>
    </location>
</feature>
<dbReference type="Pfam" id="PF00023">
    <property type="entry name" value="Ank"/>
    <property type="match status" value="1"/>
</dbReference>
<reference evidence="5" key="1">
    <citation type="submission" date="2019-06" db="EMBL/GenBank/DDBJ databases">
        <authorList>
            <person name="Deangelis K."/>
            <person name="Huntemann M."/>
            <person name="Clum A."/>
            <person name="Pillay M."/>
            <person name="Palaniappan K."/>
            <person name="Varghese N."/>
            <person name="Mikhailova N."/>
            <person name="Stamatis D."/>
            <person name="Reddy T."/>
            <person name="Daum C."/>
            <person name="Shapiro N."/>
            <person name="Ivanova N."/>
            <person name="Kyrpides N."/>
            <person name="Woyke T."/>
        </authorList>
    </citation>
    <scope>NUCLEOTIDE SEQUENCE [LARGE SCALE GENOMIC DNA]</scope>
    <source>
        <strain evidence="5">128R</strain>
    </source>
</reference>
<evidence type="ECO:0000256" key="4">
    <source>
        <dbReference type="SAM" id="Phobius"/>
    </source>
</evidence>
<dbReference type="InterPro" id="IPR036770">
    <property type="entry name" value="Ankyrin_rpt-contain_sf"/>
</dbReference>
<keyword evidence="4" id="KW-1133">Transmembrane helix</keyword>
<keyword evidence="2 3" id="KW-0040">ANK repeat</keyword>
<protein>
    <submittedName>
        <fullName evidence="5">Uncharacterized protein</fullName>
    </submittedName>
</protein>
<evidence type="ECO:0000256" key="3">
    <source>
        <dbReference type="PROSITE-ProRule" id="PRU00023"/>
    </source>
</evidence>
<reference evidence="5" key="2">
    <citation type="submission" date="2019-08" db="EMBL/GenBank/DDBJ databases">
        <title>Investigation of anaerobic lignin degradation for improved lignocellulosic biofuels.</title>
        <authorList>
            <person name="Deangelis K.PhD."/>
        </authorList>
    </citation>
    <scope>NUCLEOTIDE SEQUENCE [LARGE SCALE GENOMIC DNA]</scope>
    <source>
        <strain evidence="5">128R</strain>
    </source>
</reference>
<dbReference type="PANTHER" id="PTHR24201">
    <property type="entry name" value="ANK_REP_REGION DOMAIN-CONTAINING PROTEIN"/>
    <property type="match status" value="1"/>
</dbReference>
<dbReference type="InterPro" id="IPR002110">
    <property type="entry name" value="Ankyrin_rpt"/>
</dbReference>
<feature type="repeat" description="ANK" evidence="3">
    <location>
        <begin position="175"/>
        <end position="207"/>
    </location>
</feature>
<proteinExistence type="predicted"/>
<sequence length="251" mass="27469">MPERRRSNLGIVAVILSLIGIAELLMVAKEHSMEQQTSPFAGTDILSLSQAVAEGDIWQISQQENPARLSLRGDLQLTLLQWAILLQQPDSVEALLRVGADIGQPGLEGNSALHMAAMVSDPQYLRLLLQYSPPLNVRNTNTGATPLAAAVLAGREEQLRMLLNAGADSTLSDRTGDTPLHLAAKINAPALALLLLQTGADAKAHNQQGRTFQHYFSQTPEHLQNSELREQFRQLNAWLEARKLAGFYGKR</sequence>
<evidence type="ECO:0000313" key="5">
    <source>
        <dbReference type="EMBL" id="TVZ70683.1"/>
    </source>
</evidence>
<comment type="caution">
    <text evidence="5">The sequence shown here is derived from an EMBL/GenBank/DDBJ whole genome shotgun (WGS) entry which is preliminary data.</text>
</comment>
<dbReference type="OrthoDB" id="4539621at2"/>
<accession>A0A559T7V4</accession>
<feature type="repeat" description="ANK" evidence="3">
    <location>
        <begin position="108"/>
        <end position="140"/>
    </location>
</feature>
<dbReference type="InterPro" id="IPR050776">
    <property type="entry name" value="Ank_Repeat/CDKN_Inhibitor"/>
</dbReference>
<dbReference type="EMBL" id="VISQ01000001">
    <property type="protein sequence ID" value="TVZ70683.1"/>
    <property type="molecule type" value="Genomic_DNA"/>
</dbReference>
<dbReference type="PROSITE" id="PS50297">
    <property type="entry name" value="ANK_REP_REGION"/>
    <property type="match status" value="3"/>
</dbReference>
<dbReference type="SUPFAM" id="SSF48403">
    <property type="entry name" value="Ankyrin repeat"/>
    <property type="match status" value="1"/>
</dbReference>
<dbReference type="PROSITE" id="PS50088">
    <property type="entry name" value="ANK_REPEAT"/>
    <property type="match status" value="3"/>
</dbReference>
<gene>
    <name evidence="5" type="ORF">FHU10_3273</name>
</gene>
<dbReference type="AlphaFoldDB" id="A0A559T7V4"/>
<dbReference type="Pfam" id="PF12796">
    <property type="entry name" value="Ank_2"/>
    <property type="match status" value="1"/>
</dbReference>
<organism evidence="5">
    <name type="scientific">Serratia fonticola</name>
    <dbReference type="NCBI Taxonomy" id="47917"/>
    <lineage>
        <taxon>Bacteria</taxon>
        <taxon>Pseudomonadati</taxon>
        <taxon>Pseudomonadota</taxon>
        <taxon>Gammaproteobacteria</taxon>
        <taxon>Enterobacterales</taxon>
        <taxon>Yersiniaceae</taxon>
        <taxon>Serratia</taxon>
    </lineage>
</organism>
<name>A0A559T7V4_SERFO</name>
<evidence type="ECO:0000256" key="2">
    <source>
        <dbReference type="ARBA" id="ARBA00023043"/>
    </source>
</evidence>
<dbReference type="SMART" id="SM00248">
    <property type="entry name" value="ANK"/>
    <property type="match status" value="4"/>
</dbReference>
<keyword evidence="4" id="KW-0812">Transmembrane</keyword>
<evidence type="ECO:0000256" key="1">
    <source>
        <dbReference type="ARBA" id="ARBA00022737"/>
    </source>
</evidence>
<keyword evidence="1" id="KW-0677">Repeat</keyword>
<dbReference type="Gene3D" id="1.25.40.20">
    <property type="entry name" value="Ankyrin repeat-containing domain"/>
    <property type="match status" value="2"/>
</dbReference>
<feature type="repeat" description="ANK" evidence="3">
    <location>
        <begin position="142"/>
        <end position="174"/>
    </location>
</feature>